<keyword evidence="1" id="KW-0808">Transferase</keyword>
<dbReference type="PANTHER" id="PTHR41299">
    <property type="entry name" value="THIAMINE PYROPHOSPHOKINASE"/>
    <property type="match status" value="1"/>
</dbReference>
<protein>
    <recommendedName>
        <fullName evidence="5">Thiamine diphosphokinase</fullName>
        <ecNumber evidence="5">2.7.6.2</ecNumber>
    </recommendedName>
</protein>
<feature type="domain" description="Thiamin pyrophosphokinase-like substrate-binding" evidence="7">
    <location>
        <begin position="137"/>
        <end position="207"/>
    </location>
</feature>
<dbReference type="GO" id="GO:0006772">
    <property type="term" value="P:thiamine metabolic process"/>
    <property type="evidence" value="ECO:0007669"/>
    <property type="project" value="UniProtKB-UniRule"/>
</dbReference>
<dbReference type="Pfam" id="PF04263">
    <property type="entry name" value="TPK_catalytic"/>
    <property type="match status" value="1"/>
</dbReference>
<evidence type="ECO:0000256" key="5">
    <source>
        <dbReference type="NCBIfam" id="TIGR01378"/>
    </source>
</evidence>
<evidence type="ECO:0000256" key="2">
    <source>
        <dbReference type="ARBA" id="ARBA00022741"/>
    </source>
</evidence>
<evidence type="ECO:0000256" key="4">
    <source>
        <dbReference type="ARBA" id="ARBA00022840"/>
    </source>
</evidence>
<dbReference type="GO" id="GO:0016301">
    <property type="term" value="F:kinase activity"/>
    <property type="evidence" value="ECO:0007669"/>
    <property type="project" value="UniProtKB-KW"/>
</dbReference>
<keyword evidence="3 8" id="KW-0418">Kinase</keyword>
<dbReference type="EC" id="2.7.6.2" evidence="5"/>
<evidence type="ECO:0000313" key="9">
    <source>
        <dbReference type="Proteomes" id="UP000178485"/>
    </source>
</evidence>
<evidence type="ECO:0000256" key="1">
    <source>
        <dbReference type="ARBA" id="ARBA00022679"/>
    </source>
</evidence>
<dbReference type="KEGG" id="pmuc:ING2E5A_1762"/>
<dbReference type="InterPro" id="IPR007371">
    <property type="entry name" value="TPK_catalytic"/>
</dbReference>
<dbReference type="NCBIfam" id="TIGR01378">
    <property type="entry name" value="thi_PPkinase"/>
    <property type="match status" value="1"/>
</dbReference>
<dbReference type="InterPro" id="IPR006282">
    <property type="entry name" value="Thi_PPkinase"/>
</dbReference>
<evidence type="ECO:0000313" key="8">
    <source>
        <dbReference type="EMBL" id="SCM58331.1"/>
    </source>
</evidence>
<dbReference type="GO" id="GO:0005524">
    <property type="term" value="F:ATP binding"/>
    <property type="evidence" value="ECO:0007669"/>
    <property type="project" value="UniProtKB-KW"/>
</dbReference>
<dbReference type="STRING" id="1642646.ING2E5A_1762"/>
<accession>A0A1G4G7S9</accession>
<organism evidence="8 9">
    <name type="scientific">Petrimonas mucosa</name>
    <dbReference type="NCBI Taxonomy" id="1642646"/>
    <lineage>
        <taxon>Bacteria</taxon>
        <taxon>Pseudomonadati</taxon>
        <taxon>Bacteroidota</taxon>
        <taxon>Bacteroidia</taxon>
        <taxon>Bacteroidales</taxon>
        <taxon>Dysgonomonadaceae</taxon>
        <taxon>Petrimonas</taxon>
    </lineage>
</organism>
<dbReference type="SUPFAM" id="SSF63999">
    <property type="entry name" value="Thiamin pyrophosphokinase, catalytic domain"/>
    <property type="match status" value="1"/>
</dbReference>
<dbReference type="Pfam" id="PF21275">
    <property type="entry name" value="Thi_PPkinase_C"/>
    <property type="match status" value="1"/>
</dbReference>
<dbReference type="InterPro" id="IPR049442">
    <property type="entry name" value="Thi_PPkinase-like_C"/>
</dbReference>
<evidence type="ECO:0000259" key="7">
    <source>
        <dbReference type="Pfam" id="PF21275"/>
    </source>
</evidence>
<dbReference type="CDD" id="cd07995">
    <property type="entry name" value="TPK"/>
    <property type="match status" value="1"/>
</dbReference>
<dbReference type="PANTHER" id="PTHR41299:SF1">
    <property type="entry name" value="THIAMINE PYROPHOSPHOKINASE"/>
    <property type="match status" value="1"/>
</dbReference>
<dbReference type="InterPro" id="IPR036759">
    <property type="entry name" value="TPK_catalytic_sf"/>
</dbReference>
<gene>
    <name evidence="8" type="ORF">ING2E5A_1762</name>
</gene>
<dbReference type="EMBL" id="LT608328">
    <property type="protein sequence ID" value="SCM58331.1"/>
    <property type="molecule type" value="Genomic_DNA"/>
</dbReference>
<evidence type="ECO:0000256" key="3">
    <source>
        <dbReference type="ARBA" id="ARBA00022777"/>
    </source>
</evidence>
<dbReference type="GO" id="GO:0009229">
    <property type="term" value="P:thiamine diphosphate biosynthetic process"/>
    <property type="evidence" value="ECO:0007669"/>
    <property type="project" value="InterPro"/>
</dbReference>
<reference evidence="8 9" key="1">
    <citation type="submission" date="2016-08" db="EMBL/GenBank/DDBJ databases">
        <authorList>
            <person name="Seilhamer J.J."/>
        </authorList>
    </citation>
    <scope>NUCLEOTIDE SEQUENCE [LARGE SCALE GENOMIC DNA]</scope>
    <source>
        <strain evidence="8">ING2-E5A</strain>
    </source>
</reference>
<dbReference type="Proteomes" id="UP000178485">
    <property type="component" value="Chromosome i"/>
</dbReference>
<keyword evidence="2" id="KW-0547">Nucleotide-binding</keyword>
<keyword evidence="4" id="KW-0067">ATP-binding</keyword>
<sequence>MRSGKRDDGSTAIIVANGNYPRHPLPLSVIEQAPYIVCCDGAANHFIEAGGSPDAIVGDCDSISFENRIRFADRIFPDGEQESNDLTKSVRFCLERGRKNIVIVAGTGLREDHTLGNISLLADYQVEANVKMITDYGIFTPIRSRTTFHSFAGEQVSLFSIDRKPITTTGLKYPIVNRVLDNWWQGTLNESLGDSFTVDSCGKVIVFQVFGC</sequence>
<proteinExistence type="predicted"/>
<dbReference type="RefSeq" id="WP_071137028.1">
    <property type="nucleotide sequence ID" value="NZ_DUQN01000044.1"/>
</dbReference>
<dbReference type="AlphaFoldDB" id="A0A1G4G7S9"/>
<dbReference type="Gene3D" id="3.40.50.10240">
    <property type="entry name" value="Thiamin pyrophosphokinase, catalytic domain"/>
    <property type="match status" value="1"/>
</dbReference>
<feature type="domain" description="Thiamin pyrophosphokinase catalytic" evidence="6">
    <location>
        <begin position="29"/>
        <end position="129"/>
    </location>
</feature>
<evidence type="ECO:0000259" key="6">
    <source>
        <dbReference type="Pfam" id="PF04263"/>
    </source>
</evidence>
<dbReference type="GO" id="GO:0004788">
    <property type="term" value="F:thiamine diphosphokinase activity"/>
    <property type="evidence" value="ECO:0007669"/>
    <property type="project" value="UniProtKB-UniRule"/>
</dbReference>
<keyword evidence="9" id="KW-1185">Reference proteome</keyword>
<name>A0A1G4G7S9_9BACT</name>
<dbReference type="InterPro" id="IPR053149">
    <property type="entry name" value="TPK"/>
</dbReference>